<reference evidence="2 3" key="1">
    <citation type="submission" date="2015-08" db="EMBL/GenBank/DDBJ databases">
        <title>Next Generation Sequencing and Analysis of the Genome of Puccinia sorghi L Schw, the Causal Agent of Maize Common Rust.</title>
        <authorList>
            <person name="Rochi L."/>
            <person name="Burguener G."/>
            <person name="Darino M."/>
            <person name="Turjanski A."/>
            <person name="Kreff E."/>
            <person name="Dieguez M.J."/>
            <person name="Sacco F."/>
        </authorList>
    </citation>
    <scope>NUCLEOTIDE SEQUENCE [LARGE SCALE GENOMIC DNA]</scope>
    <source>
        <strain evidence="2 3">RO10H11247</strain>
    </source>
</reference>
<evidence type="ECO:0000256" key="1">
    <source>
        <dbReference type="SAM" id="Phobius"/>
    </source>
</evidence>
<gene>
    <name evidence="2" type="ORF">VP01_4225g1</name>
</gene>
<keyword evidence="1" id="KW-1133">Transmembrane helix</keyword>
<feature type="transmembrane region" description="Helical" evidence="1">
    <location>
        <begin position="40"/>
        <end position="58"/>
    </location>
</feature>
<dbReference type="AlphaFoldDB" id="A0A0L6UQK1"/>
<feature type="transmembrane region" description="Helical" evidence="1">
    <location>
        <begin position="65"/>
        <end position="86"/>
    </location>
</feature>
<accession>A0A0L6UQK1</accession>
<dbReference type="VEuPathDB" id="FungiDB:VP01_4225g1"/>
<sequence>MGKLGVKLQNHKKAEHSQSLSGLQRILTYLEFFHSETKEYLTHIGGGLSVTYCVGFFFHTVNYIMVDMVIFDTPYGYLLIYIIIIINNSDQICFSLTKIIVCYNCVNYSIIIIQLIISSGLSIENNRILLKVTDLNNTKLYHMIIEPNLIKYTIHIAKHFSAPRTLLENSKMTQNFPRILQTLQKPYRAPSESLRDLLQYKKAFYSFVLATGSTSLIHHTLSLSNLASSDCSSTSLEHHFDSVSVVTCSLLVNISYLKNPMFNLEDFPWFILSHHFLEYPVGNFWDVGLNYRTSQIELRLKWVVTLLISSSTINLIYCPSFYHPSNMKNSDLHSLAKKNLIYLFLIQFFLKFYLNSKII</sequence>
<keyword evidence="3" id="KW-1185">Reference proteome</keyword>
<keyword evidence="1" id="KW-0812">Transmembrane</keyword>
<organism evidence="2 3">
    <name type="scientific">Puccinia sorghi</name>
    <dbReference type="NCBI Taxonomy" id="27349"/>
    <lineage>
        <taxon>Eukaryota</taxon>
        <taxon>Fungi</taxon>
        <taxon>Dikarya</taxon>
        <taxon>Basidiomycota</taxon>
        <taxon>Pucciniomycotina</taxon>
        <taxon>Pucciniomycetes</taxon>
        <taxon>Pucciniales</taxon>
        <taxon>Pucciniaceae</taxon>
        <taxon>Puccinia</taxon>
    </lineage>
</organism>
<proteinExistence type="predicted"/>
<feature type="transmembrane region" description="Helical" evidence="1">
    <location>
        <begin position="106"/>
        <end position="123"/>
    </location>
</feature>
<comment type="caution">
    <text evidence="2">The sequence shown here is derived from an EMBL/GenBank/DDBJ whole genome shotgun (WGS) entry which is preliminary data.</text>
</comment>
<dbReference type="Proteomes" id="UP000037035">
    <property type="component" value="Unassembled WGS sequence"/>
</dbReference>
<name>A0A0L6UQK1_9BASI</name>
<evidence type="ECO:0000313" key="3">
    <source>
        <dbReference type="Proteomes" id="UP000037035"/>
    </source>
</evidence>
<keyword evidence="1" id="KW-0472">Membrane</keyword>
<dbReference type="EMBL" id="LAVV01009308">
    <property type="protein sequence ID" value="KNZ50813.1"/>
    <property type="molecule type" value="Genomic_DNA"/>
</dbReference>
<evidence type="ECO:0000313" key="2">
    <source>
        <dbReference type="EMBL" id="KNZ50813.1"/>
    </source>
</evidence>
<protein>
    <submittedName>
        <fullName evidence="2">Uncharacterized protein</fullName>
    </submittedName>
</protein>